<reference evidence="2 3" key="1">
    <citation type="submission" date="2017-04" db="EMBL/GenBank/DDBJ databases">
        <authorList>
            <person name="Afonso C.L."/>
            <person name="Miller P.J."/>
            <person name="Scott M.A."/>
            <person name="Spackman E."/>
            <person name="Goraichik I."/>
            <person name="Dimitrov K.M."/>
            <person name="Suarez D.L."/>
            <person name="Swayne D.E."/>
        </authorList>
    </citation>
    <scope>NUCLEOTIDE SEQUENCE [LARGE SCALE GENOMIC DNA]</scope>
    <source>
        <strain evidence="2 3">DSM 43828</strain>
    </source>
</reference>
<evidence type="ECO:0000313" key="2">
    <source>
        <dbReference type="EMBL" id="SMC65689.1"/>
    </source>
</evidence>
<dbReference type="Gene3D" id="2.130.10.10">
    <property type="entry name" value="YVTN repeat-like/Quinoprotein amine dehydrogenase"/>
    <property type="match status" value="1"/>
</dbReference>
<evidence type="ECO:0000313" key="3">
    <source>
        <dbReference type="Proteomes" id="UP000192674"/>
    </source>
</evidence>
<protein>
    <recommendedName>
        <fullName evidence="4">WD40 repeat domain-containing protein</fullName>
    </recommendedName>
</protein>
<organism evidence="2 3">
    <name type="scientific">Kibdelosporangium aridum</name>
    <dbReference type="NCBI Taxonomy" id="2030"/>
    <lineage>
        <taxon>Bacteria</taxon>
        <taxon>Bacillati</taxon>
        <taxon>Actinomycetota</taxon>
        <taxon>Actinomycetes</taxon>
        <taxon>Pseudonocardiales</taxon>
        <taxon>Pseudonocardiaceae</taxon>
        <taxon>Kibdelosporangium</taxon>
    </lineage>
</organism>
<name>A0A1W2AYA0_KIBAR</name>
<sequence>MPDHKDVEIPAVNIVASEADRSVRNLLANGLSNMGMPIATDASGASTVVVLSTEALTDPEWRRQLQRHADTRIVPVTVGTIPSSSDVPSAVGDINWVVWEPENTLGSRSRVFSALRSDLSRYQTARSLTAEANAWLAEGRSPHLLISDRRRAQSAVDHLRDAVHDPLAALPQHVLEFVTESYRVRRKDRTKQLRKWGVRGLATVVVVALTVSVVATVRVLVKNNNLASQGNYPTFISERPDRLAMLSAANLLQGDVANETVARQVIAAQLPLPWSMGALNVDSDANVLDASVSEHGDRVLTVDARANLALWDTRTDTAFWRRNLGDGNYATLDASPDLARAVATVRSDLYFVHLNPWHIKRVGLPTEPTSVAYDLTRGVAVAATDSAIYIVSADGFRQLGKYTILALRRTTAGDVRALVRDGGQLAIIDPVAGKTIASTQLPEWRFEVGALGPDGRSAAVTAADRQILFATDNLAFTRTGQAVPDVVSILAILPGGRIAFAGGQFGVRILDSRTGLTLGTVCRSFGVNQSIVAAADGDVVACLNYATVDLWRTAHLSPVLPPAAGKPLGSSASLTVGEVSVSGDVTGRITVTTSAHGQSRQTKVLAAHGPITAIMISPDGRSVVAGSADGEVAQLSLSSDGVMAVVNWQAPDGAPVTQVGWADEPGRLLAHTEAGNWWTPSSCDHCDDTTQLVAHVRARMWGCYTENQIEFLTDETKKALGVSLCQHVPDAEAG</sequence>
<accession>A0A1W2AYA0</accession>
<evidence type="ECO:0008006" key="4">
    <source>
        <dbReference type="Google" id="ProtNLM"/>
    </source>
</evidence>
<dbReference type="SUPFAM" id="SSF50998">
    <property type="entry name" value="Quinoprotein alcohol dehydrogenase-like"/>
    <property type="match status" value="1"/>
</dbReference>
<keyword evidence="1" id="KW-0812">Transmembrane</keyword>
<dbReference type="RefSeq" id="WP_084424977.1">
    <property type="nucleotide sequence ID" value="NZ_FWXV01000001.1"/>
</dbReference>
<dbReference type="AlphaFoldDB" id="A0A1W2AYA0"/>
<dbReference type="OrthoDB" id="134501at2"/>
<proteinExistence type="predicted"/>
<keyword evidence="1" id="KW-0472">Membrane</keyword>
<dbReference type="InterPro" id="IPR011047">
    <property type="entry name" value="Quinoprotein_ADH-like_sf"/>
</dbReference>
<dbReference type="EMBL" id="FWXV01000001">
    <property type="protein sequence ID" value="SMC65689.1"/>
    <property type="molecule type" value="Genomic_DNA"/>
</dbReference>
<gene>
    <name evidence="2" type="ORF">SAMN05661093_01197</name>
</gene>
<keyword evidence="3" id="KW-1185">Reference proteome</keyword>
<feature type="transmembrane region" description="Helical" evidence="1">
    <location>
        <begin position="196"/>
        <end position="221"/>
    </location>
</feature>
<dbReference type="InterPro" id="IPR015943">
    <property type="entry name" value="WD40/YVTN_repeat-like_dom_sf"/>
</dbReference>
<keyword evidence="1" id="KW-1133">Transmembrane helix</keyword>
<dbReference type="Proteomes" id="UP000192674">
    <property type="component" value="Unassembled WGS sequence"/>
</dbReference>
<evidence type="ECO:0000256" key="1">
    <source>
        <dbReference type="SAM" id="Phobius"/>
    </source>
</evidence>